<sequence>MSVCSSTCFVTKNFDNGYKRKAADVPIYIGGKRIKTEIDEYEELPEPDFSKIITENLVIHLMERVRELETALYGESSQDRLNEAFVYDNRCDDTTVPEKSVDEIALLSDHGDDTDVNGNDAVCSLATEAEEEPQELVDSEVEDIGNHQVVVQEEDEKLTRFVEETLEEREEEQEDVAEKSVEDNREDNETEDNAKNDDKSEFKIKEENEEDDQKNGVDMPLKSEKPCSSFVGDFTTDSESDLEGETIVLNRNLKPEPSEYSESSEKPGLLQNLGRFLFRK</sequence>
<reference evidence="5" key="1">
    <citation type="submission" date="2016-11" db="UniProtKB">
        <authorList>
            <consortium name="WormBaseParasite"/>
        </authorList>
    </citation>
    <scope>IDENTIFICATION</scope>
</reference>
<accession>A0A1I7RVY2</accession>
<gene>
    <name evidence="2" type="ORF">BXYJ_LOCUS3520</name>
</gene>
<dbReference type="WBParaSite" id="BXY_0489500.1">
    <property type="protein sequence ID" value="BXY_0489500.1"/>
    <property type="gene ID" value="BXY_0489500"/>
</dbReference>
<evidence type="ECO:0000313" key="5">
    <source>
        <dbReference type="WBParaSite" id="BXY_0489500.1"/>
    </source>
</evidence>
<dbReference type="Proteomes" id="UP000659654">
    <property type="component" value="Unassembled WGS sequence"/>
</dbReference>
<dbReference type="AlphaFoldDB" id="A0A1I7RVY2"/>
<feature type="compositionally biased region" description="Basic and acidic residues" evidence="1">
    <location>
        <begin position="192"/>
        <end position="206"/>
    </location>
</feature>
<evidence type="ECO:0000313" key="3">
    <source>
        <dbReference type="Proteomes" id="UP000095284"/>
    </source>
</evidence>
<evidence type="ECO:0000313" key="4">
    <source>
        <dbReference type="Proteomes" id="UP000659654"/>
    </source>
</evidence>
<dbReference type="Proteomes" id="UP000582659">
    <property type="component" value="Unassembled WGS sequence"/>
</dbReference>
<keyword evidence="4" id="KW-1185">Reference proteome</keyword>
<evidence type="ECO:0000256" key="1">
    <source>
        <dbReference type="SAM" id="MobiDB-lite"/>
    </source>
</evidence>
<feature type="region of interest" description="Disordered" evidence="1">
    <location>
        <begin position="166"/>
        <end position="243"/>
    </location>
</feature>
<feature type="compositionally biased region" description="Acidic residues" evidence="1">
    <location>
        <begin position="166"/>
        <end position="175"/>
    </location>
</feature>
<dbReference type="Proteomes" id="UP000095284">
    <property type="component" value="Unplaced"/>
</dbReference>
<name>A0A1I7RVY2_BURXY</name>
<dbReference type="EMBL" id="CAJFDI010000002">
    <property type="protein sequence ID" value="CAD5214419.1"/>
    <property type="molecule type" value="Genomic_DNA"/>
</dbReference>
<reference evidence="2" key="2">
    <citation type="submission" date="2020-09" db="EMBL/GenBank/DDBJ databases">
        <authorList>
            <person name="Kikuchi T."/>
        </authorList>
    </citation>
    <scope>NUCLEOTIDE SEQUENCE</scope>
    <source>
        <strain evidence="2">Ka4C1</strain>
    </source>
</reference>
<organism evidence="3 5">
    <name type="scientific">Bursaphelenchus xylophilus</name>
    <name type="common">Pinewood nematode worm</name>
    <name type="synonym">Aphelenchoides xylophilus</name>
    <dbReference type="NCBI Taxonomy" id="6326"/>
    <lineage>
        <taxon>Eukaryota</taxon>
        <taxon>Metazoa</taxon>
        <taxon>Ecdysozoa</taxon>
        <taxon>Nematoda</taxon>
        <taxon>Chromadorea</taxon>
        <taxon>Rhabditida</taxon>
        <taxon>Tylenchina</taxon>
        <taxon>Tylenchomorpha</taxon>
        <taxon>Aphelenchoidea</taxon>
        <taxon>Aphelenchoididae</taxon>
        <taxon>Bursaphelenchus</taxon>
    </lineage>
</organism>
<evidence type="ECO:0000313" key="2">
    <source>
        <dbReference type="EMBL" id="CAD5214419.1"/>
    </source>
</evidence>
<proteinExistence type="predicted"/>
<protein>
    <submittedName>
        <fullName evidence="2">(pine wood nematode) hypothetical protein</fullName>
    </submittedName>
</protein>
<dbReference type="EMBL" id="CAJFCV020000002">
    <property type="protein sequence ID" value="CAG9094871.1"/>
    <property type="molecule type" value="Genomic_DNA"/>
</dbReference>